<comment type="caution">
    <text evidence="3">The sequence shown here is derived from an EMBL/GenBank/DDBJ whole genome shotgun (WGS) entry which is preliminary data.</text>
</comment>
<evidence type="ECO:0000256" key="1">
    <source>
        <dbReference type="SAM" id="MobiDB-lite"/>
    </source>
</evidence>
<feature type="compositionally biased region" description="Low complexity" evidence="1">
    <location>
        <begin position="167"/>
        <end position="183"/>
    </location>
</feature>
<keyword evidence="4" id="KW-1185">Reference proteome</keyword>
<evidence type="ECO:0000313" key="3">
    <source>
        <dbReference type="EMBL" id="MFB9555382.1"/>
    </source>
</evidence>
<reference evidence="3 4" key="1">
    <citation type="submission" date="2024-09" db="EMBL/GenBank/DDBJ databases">
        <authorList>
            <person name="Sun Q."/>
            <person name="Mori K."/>
        </authorList>
    </citation>
    <scope>NUCLEOTIDE SEQUENCE [LARGE SCALE GENOMIC DNA]</scope>
    <source>
        <strain evidence="3 4">JCM 4414</strain>
    </source>
</reference>
<organism evidence="3 4">
    <name type="scientific">Streptomyces roseoviridis</name>
    <dbReference type="NCBI Taxonomy" id="67361"/>
    <lineage>
        <taxon>Bacteria</taxon>
        <taxon>Bacillati</taxon>
        <taxon>Actinomycetota</taxon>
        <taxon>Actinomycetes</taxon>
        <taxon>Kitasatosporales</taxon>
        <taxon>Streptomycetaceae</taxon>
        <taxon>Streptomyces</taxon>
    </lineage>
</organism>
<evidence type="ECO:0000256" key="2">
    <source>
        <dbReference type="SAM" id="SignalP"/>
    </source>
</evidence>
<feature type="signal peptide" evidence="2">
    <location>
        <begin position="1"/>
        <end position="24"/>
    </location>
</feature>
<protein>
    <submittedName>
        <fullName evidence="3">Uncharacterized protein</fullName>
    </submittedName>
</protein>
<dbReference type="PROSITE" id="PS51257">
    <property type="entry name" value="PROKAR_LIPOPROTEIN"/>
    <property type="match status" value="1"/>
</dbReference>
<gene>
    <name evidence="3" type="ORF">ACFFTP_14425</name>
</gene>
<sequence length="201" mass="19912">MMTRIARGLVGTALAVALAGVAGCGGGSGTPDGPTETTQTPTGSAEPGGTAELFPGGGGQAAPAHVPTAKVREKKRVPVHVRNTSDGSVPLGTPRAAPNDHKTLAQADRGTCPEVLPGGGSCVMNLDVTPLEEGSFSGEMTFESGGTAVVVPYSGEAVGDGPTDTGSPTSESPLPTDTTPTETTDPDTDTDTDPSPDTDIT</sequence>
<dbReference type="Proteomes" id="UP001589716">
    <property type="component" value="Unassembled WGS sequence"/>
</dbReference>
<evidence type="ECO:0000313" key="4">
    <source>
        <dbReference type="Proteomes" id="UP001589716"/>
    </source>
</evidence>
<feature type="region of interest" description="Disordered" evidence="1">
    <location>
        <begin position="27"/>
        <end position="69"/>
    </location>
</feature>
<feature type="chain" id="PRO_5046201199" evidence="2">
    <location>
        <begin position="25"/>
        <end position="201"/>
    </location>
</feature>
<dbReference type="RefSeq" id="WP_345488110.1">
    <property type="nucleotide sequence ID" value="NZ_BAAAWU010000001.1"/>
</dbReference>
<feature type="compositionally biased region" description="Acidic residues" evidence="1">
    <location>
        <begin position="184"/>
        <end position="201"/>
    </location>
</feature>
<feature type="region of interest" description="Disordered" evidence="1">
    <location>
        <begin position="152"/>
        <end position="201"/>
    </location>
</feature>
<accession>A0ABV5QPJ5</accession>
<proteinExistence type="predicted"/>
<dbReference type="EMBL" id="JBHMCT010000008">
    <property type="protein sequence ID" value="MFB9555382.1"/>
    <property type="molecule type" value="Genomic_DNA"/>
</dbReference>
<name>A0ABV5QPJ5_9ACTN</name>
<keyword evidence="2" id="KW-0732">Signal</keyword>